<evidence type="ECO:0000259" key="1">
    <source>
        <dbReference type="Pfam" id="PF26619"/>
    </source>
</evidence>
<feature type="domain" description="Chaperone protein CcmS" evidence="1">
    <location>
        <begin position="4"/>
        <end position="140"/>
    </location>
</feature>
<reference evidence="2 3" key="1">
    <citation type="submission" date="2018-03" db="EMBL/GenBank/DDBJ databases">
        <title>The ancient ancestry and fast evolution of plastids.</title>
        <authorList>
            <person name="Moore K.R."/>
            <person name="Magnabosco C."/>
            <person name="Momper L."/>
            <person name="Gold D.A."/>
            <person name="Bosak T."/>
            <person name="Fournier G.P."/>
        </authorList>
    </citation>
    <scope>NUCLEOTIDE SEQUENCE [LARGE SCALE GENOMIC DNA]</scope>
    <source>
        <strain evidence="2 3">CCALA 016</strain>
    </source>
</reference>
<evidence type="ECO:0000313" key="3">
    <source>
        <dbReference type="Proteomes" id="UP000239001"/>
    </source>
</evidence>
<dbReference type="InterPro" id="IPR058587">
    <property type="entry name" value="CcmS"/>
</dbReference>
<dbReference type="OrthoDB" id="454938at2"/>
<sequence length="143" mass="16353">MIQFNNPPLNNVEDEWRYKLDQFVEENQESLAAVSWGLHQEWGNTKETLGIDLKPSPHFVCCSREALETLNKKVNRKVQEILGILDGYDPREEVAIIGIGNGQIKLVYFKPETSPPDCYAQSEQDLDTLIGQLEQKMAKYLSL</sequence>
<accession>A0A2T1LTY4</accession>
<protein>
    <recommendedName>
        <fullName evidence="1">Chaperone protein CcmS domain-containing protein</fullName>
    </recommendedName>
</protein>
<dbReference type="Pfam" id="PF26619">
    <property type="entry name" value="CcmS"/>
    <property type="match status" value="1"/>
</dbReference>
<name>A0A2T1LTY4_9CHRO</name>
<dbReference type="Proteomes" id="UP000239001">
    <property type="component" value="Unassembled WGS sequence"/>
</dbReference>
<reference evidence="2 3" key="2">
    <citation type="submission" date="2018-03" db="EMBL/GenBank/DDBJ databases">
        <authorList>
            <person name="Keele B.F."/>
        </authorList>
    </citation>
    <scope>NUCLEOTIDE SEQUENCE [LARGE SCALE GENOMIC DNA]</scope>
    <source>
        <strain evidence="2 3">CCALA 016</strain>
    </source>
</reference>
<dbReference type="AlphaFoldDB" id="A0A2T1LTY4"/>
<organism evidence="2 3">
    <name type="scientific">Aphanothece hegewaldii CCALA 016</name>
    <dbReference type="NCBI Taxonomy" id="2107694"/>
    <lineage>
        <taxon>Bacteria</taxon>
        <taxon>Bacillati</taxon>
        <taxon>Cyanobacteriota</taxon>
        <taxon>Cyanophyceae</taxon>
        <taxon>Oscillatoriophycideae</taxon>
        <taxon>Chroococcales</taxon>
        <taxon>Aphanothecaceae</taxon>
        <taxon>Aphanothece</taxon>
    </lineage>
</organism>
<keyword evidence="3" id="KW-1185">Reference proteome</keyword>
<dbReference type="RefSeq" id="WP_106458421.1">
    <property type="nucleotide sequence ID" value="NZ_PXOH01000025.1"/>
</dbReference>
<dbReference type="EMBL" id="PXOH01000025">
    <property type="protein sequence ID" value="PSF34576.1"/>
    <property type="molecule type" value="Genomic_DNA"/>
</dbReference>
<proteinExistence type="predicted"/>
<gene>
    <name evidence="2" type="ORF">C7H19_18600</name>
</gene>
<evidence type="ECO:0000313" key="2">
    <source>
        <dbReference type="EMBL" id="PSF34576.1"/>
    </source>
</evidence>
<comment type="caution">
    <text evidence="2">The sequence shown here is derived from an EMBL/GenBank/DDBJ whole genome shotgun (WGS) entry which is preliminary data.</text>
</comment>